<sequence length="63" mass="7538">MLFYQPLRLASKLKLRCLTGSSKPSTVSFAPECLNARWFLTLEDARDKLENWRLHYNEDRRHN</sequence>
<feature type="domain" description="Integrase catalytic" evidence="1">
    <location>
        <begin position="30"/>
        <end position="62"/>
    </location>
</feature>
<evidence type="ECO:0000259" key="1">
    <source>
        <dbReference type="Pfam" id="PF13683"/>
    </source>
</evidence>
<protein>
    <submittedName>
        <fullName evidence="2">Transposase</fullName>
    </submittedName>
</protein>
<dbReference type="GO" id="GO:0015074">
    <property type="term" value="P:DNA integration"/>
    <property type="evidence" value="ECO:0007669"/>
    <property type="project" value="InterPro"/>
</dbReference>
<organism evidence="2 3">
    <name type="scientific">Ochrobactrum quorumnocens</name>
    <dbReference type="NCBI Taxonomy" id="271865"/>
    <lineage>
        <taxon>Bacteria</taxon>
        <taxon>Pseudomonadati</taxon>
        <taxon>Pseudomonadota</taxon>
        <taxon>Alphaproteobacteria</taxon>
        <taxon>Hyphomicrobiales</taxon>
        <taxon>Brucellaceae</taxon>
        <taxon>Brucella/Ochrobactrum group</taxon>
        <taxon>Ochrobactrum</taxon>
    </lineage>
</organism>
<name>A0A5N1JEH1_9HYPH</name>
<reference evidence="2 3" key="1">
    <citation type="submission" date="2019-09" db="EMBL/GenBank/DDBJ databases">
        <title>Biological control of the noxious weed angled onion (Allium triquetrum) thwarted by endophytic bacteria in Victoria, Australia.</title>
        <authorList>
            <person name="Tehranchian P."/>
            <person name="Adair R.J."/>
            <person name="Van T.H."/>
            <person name="Morrison P.D."/>
            <person name="Williams H."/>
            <person name="Lawrie A.C."/>
        </authorList>
    </citation>
    <scope>NUCLEOTIDE SEQUENCE [LARGE SCALE GENOMIC DNA]</scope>
    <source>
        <strain evidence="2 3">RPTAtOch1</strain>
    </source>
</reference>
<dbReference type="Pfam" id="PF13683">
    <property type="entry name" value="rve_3"/>
    <property type="match status" value="1"/>
</dbReference>
<keyword evidence="3" id="KW-1185">Reference proteome</keyword>
<dbReference type="Proteomes" id="UP000327108">
    <property type="component" value="Unassembled WGS sequence"/>
</dbReference>
<dbReference type="InterPro" id="IPR001584">
    <property type="entry name" value="Integrase_cat-core"/>
</dbReference>
<evidence type="ECO:0000313" key="3">
    <source>
        <dbReference type="Proteomes" id="UP000327108"/>
    </source>
</evidence>
<evidence type="ECO:0000313" key="2">
    <source>
        <dbReference type="EMBL" id="KAA9353277.1"/>
    </source>
</evidence>
<gene>
    <name evidence="2" type="ORF">F3W84_23335</name>
</gene>
<dbReference type="AlphaFoldDB" id="A0A5N1JEH1"/>
<proteinExistence type="predicted"/>
<accession>A0A5N1JEH1</accession>
<dbReference type="EMBL" id="VYXQ01000042">
    <property type="protein sequence ID" value="KAA9353277.1"/>
    <property type="molecule type" value="Genomic_DNA"/>
</dbReference>
<comment type="caution">
    <text evidence="2">The sequence shown here is derived from an EMBL/GenBank/DDBJ whole genome shotgun (WGS) entry which is preliminary data.</text>
</comment>